<dbReference type="InterPro" id="IPR029069">
    <property type="entry name" value="HotDog_dom_sf"/>
</dbReference>
<keyword evidence="2" id="KW-1185">Reference proteome</keyword>
<dbReference type="PIRSF" id="PIRSF020565">
    <property type="entry name" value="3Ho_Ac_ACP_DH_prd"/>
    <property type="match status" value="1"/>
</dbReference>
<dbReference type="RefSeq" id="WP_207043596.1">
    <property type="nucleotide sequence ID" value="NZ_JAFLNC010000002.1"/>
</dbReference>
<dbReference type="Pfam" id="PF22817">
    <property type="entry name" value="ApeP-like"/>
    <property type="match status" value="1"/>
</dbReference>
<dbReference type="Gene3D" id="3.10.129.10">
    <property type="entry name" value="Hotdog Thioesterase"/>
    <property type="match status" value="1"/>
</dbReference>
<organism evidence="1 2">
    <name type="scientific">Sneathiella sedimenti</name>
    <dbReference type="NCBI Taxonomy" id="2816034"/>
    <lineage>
        <taxon>Bacteria</taxon>
        <taxon>Pseudomonadati</taxon>
        <taxon>Pseudomonadota</taxon>
        <taxon>Alphaproteobacteria</taxon>
        <taxon>Sneathiellales</taxon>
        <taxon>Sneathiellaceae</taxon>
        <taxon>Sneathiella</taxon>
    </lineage>
</organism>
<comment type="caution">
    <text evidence="1">The sequence shown here is derived from an EMBL/GenBank/DDBJ whole genome shotgun (WGS) entry which is preliminary data.</text>
</comment>
<dbReference type="SUPFAM" id="SSF54637">
    <property type="entry name" value="Thioesterase/thiol ester dehydrase-isomerase"/>
    <property type="match status" value="1"/>
</dbReference>
<dbReference type="InterPro" id="IPR016776">
    <property type="entry name" value="ApeP-like_dehydratase"/>
</dbReference>
<protein>
    <recommendedName>
        <fullName evidence="3">3-hydroxylacyl-ACP dehydratase</fullName>
    </recommendedName>
</protein>
<accession>A0ABS3F4G8</accession>
<name>A0ABS3F4G8_9PROT</name>
<proteinExistence type="predicted"/>
<evidence type="ECO:0008006" key="3">
    <source>
        <dbReference type="Google" id="ProtNLM"/>
    </source>
</evidence>
<dbReference type="Proteomes" id="UP000664761">
    <property type="component" value="Unassembled WGS sequence"/>
</dbReference>
<reference evidence="1 2" key="1">
    <citation type="submission" date="2021-03" db="EMBL/GenBank/DDBJ databases">
        <title>Sneathiella sp. CAU 1612 isolated from Kang Won-do.</title>
        <authorList>
            <person name="Kim W."/>
        </authorList>
    </citation>
    <scope>NUCLEOTIDE SEQUENCE [LARGE SCALE GENOMIC DNA]</scope>
    <source>
        <strain evidence="1 2">CAU 1612</strain>
    </source>
</reference>
<dbReference type="EMBL" id="JAFLNC010000002">
    <property type="protein sequence ID" value="MBO0333355.1"/>
    <property type="molecule type" value="Genomic_DNA"/>
</dbReference>
<sequence length="140" mass="15312">MMQACPYDITEILYHAPPMILIDGVEAYDDNTVASVVEITADSPFLENGSVPSYVGIEYMAQSIAAYSGIKARNAGEEVKIGYLVSSRSMTLACPAFSIGDRLQIKVELVYDETPMAVFDGTIHRAEKIVAQARLNVYQP</sequence>
<evidence type="ECO:0000313" key="2">
    <source>
        <dbReference type="Proteomes" id="UP000664761"/>
    </source>
</evidence>
<gene>
    <name evidence="1" type="ORF">J0X12_07010</name>
</gene>
<evidence type="ECO:0000313" key="1">
    <source>
        <dbReference type="EMBL" id="MBO0333355.1"/>
    </source>
</evidence>